<organism evidence="3 4">
    <name type="scientific">Magallana gigas</name>
    <name type="common">Pacific oyster</name>
    <name type="synonym">Crassostrea gigas</name>
    <dbReference type="NCBI Taxonomy" id="29159"/>
    <lineage>
        <taxon>Eukaryota</taxon>
        <taxon>Metazoa</taxon>
        <taxon>Spiralia</taxon>
        <taxon>Lophotrochozoa</taxon>
        <taxon>Mollusca</taxon>
        <taxon>Bivalvia</taxon>
        <taxon>Autobranchia</taxon>
        <taxon>Pteriomorphia</taxon>
        <taxon>Ostreida</taxon>
        <taxon>Ostreoidea</taxon>
        <taxon>Ostreidae</taxon>
        <taxon>Magallana</taxon>
    </lineage>
</organism>
<feature type="transmembrane region" description="Helical" evidence="2">
    <location>
        <begin position="57"/>
        <end position="79"/>
    </location>
</feature>
<keyword evidence="2" id="KW-1133">Transmembrane helix</keyword>
<dbReference type="EnsemblMetazoa" id="G1985.1">
    <property type="protein sequence ID" value="G1985.1:cds"/>
    <property type="gene ID" value="G1985"/>
</dbReference>
<dbReference type="Pfam" id="PF22633">
    <property type="entry name" value="F5_F8_type_C_2"/>
    <property type="match status" value="1"/>
</dbReference>
<dbReference type="Proteomes" id="UP000005408">
    <property type="component" value="Unassembled WGS sequence"/>
</dbReference>
<dbReference type="Gene3D" id="2.60.120.260">
    <property type="entry name" value="Galactose-binding domain-like"/>
    <property type="match status" value="1"/>
</dbReference>
<dbReference type="OrthoDB" id="547680at2759"/>
<evidence type="ECO:0008006" key="5">
    <source>
        <dbReference type="Google" id="ProtNLM"/>
    </source>
</evidence>
<evidence type="ECO:0000313" key="4">
    <source>
        <dbReference type="Proteomes" id="UP000005408"/>
    </source>
</evidence>
<feature type="region of interest" description="Disordered" evidence="1">
    <location>
        <begin position="1"/>
        <end position="22"/>
    </location>
</feature>
<proteinExistence type="predicted"/>
<reference evidence="3" key="1">
    <citation type="submission" date="2022-08" db="UniProtKB">
        <authorList>
            <consortium name="EnsemblMetazoa"/>
        </authorList>
    </citation>
    <scope>IDENTIFICATION</scope>
    <source>
        <strain evidence="3">05x7-T-G4-1.051#20</strain>
    </source>
</reference>
<dbReference type="SUPFAM" id="SSF49785">
    <property type="entry name" value="Galactose-binding domain-like"/>
    <property type="match status" value="1"/>
</dbReference>
<accession>A0A8W8JQS0</accession>
<dbReference type="InterPro" id="IPR051941">
    <property type="entry name" value="BG_Antigen-Binding_Lectin"/>
</dbReference>
<dbReference type="OMA" id="HHARIVC"/>
<dbReference type="AlphaFoldDB" id="A0A8W8JQS0"/>
<evidence type="ECO:0000256" key="2">
    <source>
        <dbReference type="SAM" id="Phobius"/>
    </source>
</evidence>
<evidence type="ECO:0000313" key="3">
    <source>
        <dbReference type="EnsemblMetazoa" id="G1985.1:cds"/>
    </source>
</evidence>
<keyword evidence="4" id="KW-1185">Reference proteome</keyword>
<feature type="compositionally biased region" description="Polar residues" evidence="1">
    <location>
        <begin position="1"/>
        <end position="11"/>
    </location>
</feature>
<keyword evidence="2" id="KW-0812">Transmembrane</keyword>
<keyword evidence="2" id="KW-0472">Membrane</keyword>
<sequence length="248" mass="27475">MNEVNPQNQDARISPEGTSLPGDERHLLASSNIKMIRKYVPVLTKSKASCASRRLRFVYLICGCLLFAISLVLMVAGTIRVNQCNRDEEVAWSERFIEENVDQFIATNNFALEKPTKQSSDRVTTAADGYSRLAVDGNSETCSQTDEEISPSWWVDLQAIRPIEAVIIKGPNAGLQNISISIQKTEPSFADVNSKSGALCYRQSEISKSIITSCGQNTDGRYVVIRKEINENNAQALVLCEVLVTQRV</sequence>
<dbReference type="PANTHER" id="PTHR45713">
    <property type="entry name" value="FTP DOMAIN-CONTAINING PROTEIN"/>
    <property type="match status" value="1"/>
</dbReference>
<name>A0A8W8JQS0_MAGGI</name>
<dbReference type="PANTHER" id="PTHR45713:SF15">
    <property type="entry name" value="F5_8 TYPE C DOMAIN-CONTAINING PROTEIN"/>
    <property type="match status" value="1"/>
</dbReference>
<protein>
    <recommendedName>
        <fullName evidence="5">Fucolectin tachylectin-4 pentraxin-1 domain-containing protein</fullName>
    </recommendedName>
</protein>
<evidence type="ECO:0000256" key="1">
    <source>
        <dbReference type="SAM" id="MobiDB-lite"/>
    </source>
</evidence>
<dbReference type="InterPro" id="IPR008979">
    <property type="entry name" value="Galactose-bd-like_sf"/>
</dbReference>